<proteinExistence type="predicted"/>
<sequence>MAALGMLLGGCSQQSAEPAAQQTSPRESPLDASAAPRITSTFQSELRWFSGNRVTFRVVAADPQARALTITWSTNTGTLGPAVSEATQSEVVWMPPPCMLTDTAPEITATVTNAVGLSASATFSLTGATPCLAEGQRSRASRILSLQSESVAWNAR</sequence>
<evidence type="ECO:0000313" key="3">
    <source>
        <dbReference type="Proteomes" id="UP000028725"/>
    </source>
</evidence>
<gene>
    <name evidence="2" type="ORF">DB31_7815</name>
</gene>
<dbReference type="EMBL" id="JMCB01000006">
    <property type="protein sequence ID" value="KFE68578.1"/>
    <property type="molecule type" value="Genomic_DNA"/>
</dbReference>
<dbReference type="Proteomes" id="UP000028725">
    <property type="component" value="Unassembled WGS sequence"/>
</dbReference>
<reference evidence="2 3" key="1">
    <citation type="submission" date="2014-04" db="EMBL/GenBank/DDBJ databases">
        <title>Genome assembly of Hyalangium minutum DSM 14724.</title>
        <authorList>
            <person name="Sharma G."/>
            <person name="Subramanian S."/>
        </authorList>
    </citation>
    <scope>NUCLEOTIDE SEQUENCE [LARGE SCALE GENOMIC DNA]</scope>
    <source>
        <strain evidence="2 3">DSM 14724</strain>
    </source>
</reference>
<feature type="compositionally biased region" description="Polar residues" evidence="1">
    <location>
        <begin position="13"/>
        <end position="26"/>
    </location>
</feature>
<organism evidence="2 3">
    <name type="scientific">Hyalangium minutum</name>
    <dbReference type="NCBI Taxonomy" id="394096"/>
    <lineage>
        <taxon>Bacteria</taxon>
        <taxon>Pseudomonadati</taxon>
        <taxon>Myxococcota</taxon>
        <taxon>Myxococcia</taxon>
        <taxon>Myxococcales</taxon>
        <taxon>Cystobacterineae</taxon>
        <taxon>Archangiaceae</taxon>
        <taxon>Hyalangium</taxon>
    </lineage>
</organism>
<accession>A0A085WLL5</accession>
<protein>
    <submittedName>
        <fullName evidence="2">High-affinity leucine-specific transport system, periplasmic binding protein LivK</fullName>
    </submittedName>
</protein>
<feature type="region of interest" description="Disordered" evidence="1">
    <location>
        <begin position="13"/>
        <end position="34"/>
    </location>
</feature>
<evidence type="ECO:0000313" key="2">
    <source>
        <dbReference type="EMBL" id="KFE68578.1"/>
    </source>
</evidence>
<dbReference type="AlphaFoldDB" id="A0A085WLL5"/>
<keyword evidence="3" id="KW-1185">Reference proteome</keyword>
<comment type="caution">
    <text evidence="2">The sequence shown here is derived from an EMBL/GenBank/DDBJ whole genome shotgun (WGS) entry which is preliminary data.</text>
</comment>
<evidence type="ECO:0000256" key="1">
    <source>
        <dbReference type="SAM" id="MobiDB-lite"/>
    </source>
</evidence>
<name>A0A085WLL5_9BACT</name>